<feature type="region of interest" description="Disordered" evidence="1">
    <location>
        <begin position="247"/>
        <end position="271"/>
    </location>
</feature>
<dbReference type="InterPro" id="IPR036365">
    <property type="entry name" value="PGBD-like_sf"/>
</dbReference>
<evidence type="ECO:0000313" key="2">
    <source>
        <dbReference type="EMBL" id="KAJ8871096.1"/>
    </source>
</evidence>
<reference evidence="2 3" key="1">
    <citation type="submission" date="2023-02" db="EMBL/GenBank/DDBJ databases">
        <title>LHISI_Scaffold_Assembly.</title>
        <authorList>
            <person name="Stuart O.P."/>
            <person name="Cleave R."/>
            <person name="Magrath M.J.L."/>
            <person name="Mikheyev A.S."/>
        </authorList>
    </citation>
    <scope>NUCLEOTIDE SEQUENCE [LARGE SCALE GENOMIC DNA]</scope>
    <source>
        <strain evidence="2">Daus_M_001</strain>
        <tissue evidence="2">Leg muscle</tissue>
    </source>
</reference>
<dbReference type="SUPFAM" id="SSF47090">
    <property type="entry name" value="PGBD-like"/>
    <property type="match status" value="1"/>
</dbReference>
<proteinExistence type="predicted"/>
<keyword evidence="3" id="KW-1185">Reference proteome</keyword>
<sequence length="486" mass="52655">MHRGIFEYAARFALIGSQDLNVKNRPNIFTPLTHRRPIGQRHTRLPLLAGLQPMGNEMSGEIDQETAHTMSLPRCGVKDKVGYGSDSRTKRYALQGTMSPANVDGRLHITVLGSGDIPDIRKWESCRTMPLVGGFSRGFSVSPAASYSTRSTLIGSQDLVVKSHTNLSKPTVQMFDSRCVKKPPAGPPYCSTSGGERKLNYVRSGVSPPTPCRCAGRGLHSPANHDYSQLAVSSLLLTTLLKAQGKGGGGHGSQAVSPLASHQGEPLSIPGRVTPDFRTWESCRTMPLVGGFSRGSPVFPALSFRRCSILTSVTLIGSQDHDVKSRKISSLHCMRVYKTVKSSLQANELANFSEDQKALVEWRESIAAARRGVELSSSVVTAAEYGWARASPHVHITCRENVESRSAVCSSAAVESDVISLSETNRDVSMGGVWTSDTRRNRITVVTVASRAHMRVQPAAFVYRGTSLMRSQGHPSNIATITLTLQ</sequence>
<name>A0ABQ9GGN7_9NEOP</name>
<accession>A0ABQ9GGN7</accession>
<dbReference type="EMBL" id="JARBHB010000012">
    <property type="protein sequence ID" value="KAJ8871096.1"/>
    <property type="molecule type" value="Genomic_DNA"/>
</dbReference>
<evidence type="ECO:0000256" key="1">
    <source>
        <dbReference type="SAM" id="MobiDB-lite"/>
    </source>
</evidence>
<organism evidence="2 3">
    <name type="scientific">Dryococelus australis</name>
    <dbReference type="NCBI Taxonomy" id="614101"/>
    <lineage>
        <taxon>Eukaryota</taxon>
        <taxon>Metazoa</taxon>
        <taxon>Ecdysozoa</taxon>
        <taxon>Arthropoda</taxon>
        <taxon>Hexapoda</taxon>
        <taxon>Insecta</taxon>
        <taxon>Pterygota</taxon>
        <taxon>Neoptera</taxon>
        <taxon>Polyneoptera</taxon>
        <taxon>Phasmatodea</taxon>
        <taxon>Verophasmatodea</taxon>
        <taxon>Anareolatae</taxon>
        <taxon>Phasmatidae</taxon>
        <taxon>Eurycanthinae</taxon>
        <taxon>Dryococelus</taxon>
    </lineage>
</organism>
<comment type="caution">
    <text evidence="2">The sequence shown here is derived from an EMBL/GenBank/DDBJ whole genome shotgun (WGS) entry which is preliminary data.</text>
</comment>
<evidence type="ECO:0000313" key="3">
    <source>
        <dbReference type="Proteomes" id="UP001159363"/>
    </source>
</evidence>
<gene>
    <name evidence="2" type="ORF">PR048_027400</name>
</gene>
<dbReference type="Proteomes" id="UP001159363">
    <property type="component" value="Chromosome 11"/>
</dbReference>
<protein>
    <submittedName>
        <fullName evidence="2">Uncharacterized protein</fullName>
    </submittedName>
</protein>